<evidence type="ECO:0000256" key="1">
    <source>
        <dbReference type="SAM" id="MobiDB-lite"/>
    </source>
</evidence>
<proteinExistence type="predicted"/>
<evidence type="ECO:0000313" key="4">
    <source>
        <dbReference type="Proteomes" id="UP001157125"/>
    </source>
</evidence>
<evidence type="ECO:0000259" key="2">
    <source>
        <dbReference type="Pfam" id="PF02912"/>
    </source>
</evidence>
<accession>A0ABQ6IJD0</accession>
<name>A0ABQ6IJD0_9MICO</name>
<organism evidence="3 4">
    <name type="scientific">Demequina litorisediminis</name>
    <dbReference type="NCBI Taxonomy" id="1849022"/>
    <lineage>
        <taxon>Bacteria</taxon>
        <taxon>Bacillati</taxon>
        <taxon>Actinomycetota</taxon>
        <taxon>Actinomycetes</taxon>
        <taxon>Micrococcales</taxon>
        <taxon>Demequinaceae</taxon>
        <taxon>Demequina</taxon>
    </lineage>
</organism>
<dbReference type="Proteomes" id="UP001157125">
    <property type="component" value="Unassembled WGS sequence"/>
</dbReference>
<dbReference type="SUPFAM" id="SSF46589">
    <property type="entry name" value="tRNA-binding arm"/>
    <property type="match status" value="1"/>
</dbReference>
<keyword evidence="4" id="KW-1185">Reference proteome</keyword>
<dbReference type="EMBL" id="BSUN01000001">
    <property type="protein sequence ID" value="GMA37228.1"/>
    <property type="molecule type" value="Genomic_DNA"/>
</dbReference>
<dbReference type="Pfam" id="PF02912">
    <property type="entry name" value="Phe_tRNA-synt_N"/>
    <property type="match status" value="1"/>
</dbReference>
<gene>
    <name evidence="3" type="ORF">GCM10025876_34320</name>
</gene>
<feature type="domain" description="Phenylalanine-tRNA ligase class II N-terminal" evidence="2">
    <location>
        <begin position="2"/>
        <end position="54"/>
    </location>
</feature>
<dbReference type="InterPro" id="IPR004188">
    <property type="entry name" value="Phe-tRNA_ligase_II_N"/>
</dbReference>
<evidence type="ECO:0000313" key="3">
    <source>
        <dbReference type="EMBL" id="GMA37228.1"/>
    </source>
</evidence>
<protein>
    <recommendedName>
        <fullName evidence="2">Phenylalanine-tRNA ligase class II N-terminal domain-containing protein</fullName>
    </recommendedName>
</protein>
<sequence>MKDARLAHTGDKAALTLANRQIGGLEPTDKATAGKNMGKARGQVNQAIAGRQEEPGGGA</sequence>
<reference evidence="4" key="1">
    <citation type="journal article" date="2019" name="Int. J. Syst. Evol. Microbiol.">
        <title>The Global Catalogue of Microorganisms (GCM) 10K type strain sequencing project: providing services to taxonomists for standard genome sequencing and annotation.</title>
        <authorList>
            <consortium name="The Broad Institute Genomics Platform"/>
            <consortium name="The Broad Institute Genome Sequencing Center for Infectious Disease"/>
            <person name="Wu L."/>
            <person name="Ma J."/>
        </authorList>
    </citation>
    <scope>NUCLEOTIDE SEQUENCE [LARGE SCALE GENOMIC DNA]</scope>
    <source>
        <strain evidence="4">NBRC 112299</strain>
    </source>
</reference>
<dbReference type="InterPro" id="IPR010978">
    <property type="entry name" value="tRNA-bd_arm"/>
</dbReference>
<comment type="caution">
    <text evidence="3">The sequence shown here is derived from an EMBL/GenBank/DDBJ whole genome shotgun (WGS) entry which is preliminary data.</text>
</comment>
<feature type="region of interest" description="Disordered" evidence="1">
    <location>
        <begin position="25"/>
        <end position="59"/>
    </location>
</feature>